<evidence type="ECO:0000313" key="1">
    <source>
        <dbReference type="EMBL" id="CAG7832403.1"/>
    </source>
</evidence>
<dbReference type="EMBL" id="CAJVCH010564893">
    <property type="protein sequence ID" value="CAG7832403.1"/>
    <property type="molecule type" value="Genomic_DNA"/>
</dbReference>
<protein>
    <submittedName>
        <fullName evidence="1">Uncharacterized protein</fullName>
    </submittedName>
</protein>
<sequence length="27" mass="3128">TAAREYLSISIRVSFLKLYKTFPLRGP</sequence>
<gene>
    <name evidence="1" type="ORF">AFUS01_LOCUS42087</name>
</gene>
<comment type="caution">
    <text evidence="1">The sequence shown here is derived from an EMBL/GenBank/DDBJ whole genome shotgun (WGS) entry which is preliminary data.</text>
</comment>
<evidence type="ECO:0000313" key="2">
    <source>
        <dbReference type="Proteomes" id="UP000708208"/>
    </source>
</evidence>
<proteinExistence type="predicted"/>
<dbReference type="Proteomes" id="UP000708208">
    <property type="component" value="Unassembled WGS sequence"/>
</dbReference>
<dbReference type="AlphaFoldDB" id="A0A8J2LIC5"/>
<accession>A0A8J2LIC5</accession>
<keyword evidence="2" id="KW-1185">Reference proteome</keyword>
<organism evidence="1 2">
    <name type="scientific">Allacma fusca</name>
    <dbReference type="NCBI Taxonomy" id="39272"/>
    <lineage>
        <taxon>Eukaryota</taxon>
        <taxon>Metazoa</taxon>
        <taxon>Ecdysozoa</taxon>
        <taxon>Arthropoda</taxon>
        <taxon>Hexapoda</taxon>
        <taxon>Collembola</taxon>
        <taxon>Symphypleona</taxon>
        <taxon>Sminthuridae</taxon>
        <taxon>Allacma</taxon>
    </lineage>
</organism>
<reference evidence="1" key="1">
    <citation type="submission" date="2021-06" db="EMBL/GenBank/DDBJ databases">
        <authorList>
            <person name="Hodson N. C."/>
            <person name="Mongue J. A."/>
            <person name="Jaron S. K."/>
        </authorList>
    </citation>
    <scope>NUCLEOTIDE SEQUENCE</scope>
</reference>
<name>A0A8J2LIC5_9HEXA</name>
<feature type="non-terminal residue" evidence="1">
    <location>
        <position position="1"/>
    </location>
</feature>